<keyword evidence="13 16" id="KW-0472">Membrane</keyword>
<keyword evidence="4" id="KW-1003">Cell membrane</keyword>
<comment type="catalytic activity">
    <reaction evidence="1">
        <text>ATP + protein L-histidine = ADP + protein N-phospho-L-histidine.</text>
        <dbReference type="EC" id="2.7.13.3"/>
    </reaction>
</comment>
<comment type="subcellular location">
    <subcellularLocation>
        <location evidence="2">Cell membrane</location>
        <topology evidence="2">Multi-pass membrane protein</topology>
    </subcellularLocation>
</comment>
<dbReference type="InterPro" id="IPR003661">
    <property type="entry name" value="HisK_dim/P_dom"/>
</dbReference>
<dbReference type="SUPFAM" id="SSF47384">
    <property type="entry name" value="Homodimeric domain of signal transducing histidine kinase"/>
    <property type="match status" value="1"/>
</dbReference>
<dbReference type="SMART" id="SM00387">
    <property type="entry name" value="HATPase_c"/>
    <property type="match status" value="1"/>
</dbReference>
<dbReference type="Pfam" id="PF05231">
    <property type="entry name" value="MASE1"/>
    <property type="match status" value="1"/>
</dbReference>
<sequence length="1037" mass="109238">MSTRSPAARTLGFTVLYLMATYAGRLTVMDQNNLSLVWPAAGVSAVWALAQYTSRWRALDALALAAVTMAVNLATGAPLTLAAWFVVANLVQAGLFAYLVRRWLPELWGAGGDQPLARVHQLGPLAAAALLSVGCGTLLGPTGLWAVSGVYSWPAVAVWLTRNTVSILLIGVAGLRVGHLVAVQLRGVSRADLRDRLSAVRPARKLEYLAVVVLSVIAYLAVFGVNRTLPLAFTVIGMTVWAGTRLHTAFVVLHDLVFGSVAVLFTLHGDGVFAQIGSYPARALVAQVFVGMLAVTGLALALSRDERVALVHDLRGAQRAAAAQAKLMNTIVDSMSEGLTVVDEQGRLLLRNPAVRELVGGDLGRADRMAGGPENYGLMRPDGSPLPAEEMPYRRALAGRDVRDMDVLIRSPGLTDARVLSVSSRALPADLNGARCAVTVFRDVTAERRHRGELASFAGVVAHDLLNPLTTVEGWTEALAETFGDSAHPDAAEARDGLTRIGRAAARMRDLINDLLAYTTARDATVAPAMLDLREIAADIATARIDQAQSSGRPAPVFRIGDLHPVYADPVLIRQLLDNLISNAVKYIAPGVTPHLRIGTSVAAGLVTVTIDDNGIGIPAGQHGSIFDNFHRAHAGAGYTGTGLGLGICKRIVERHGGTITAGDNPDGAGSRFTFTLPADASSAPAAEPAGPESPGGAAEPAAPRAEFPEADGPEADGPEAAALPTAGTFERAARLVLDYLHEQMPLAFWAVTRVENGRQTFLYLDPDNGYGLRQGQSHAWEDSYCMHMAAGRAPAVARDARSVPVYAAAGVNDRLDIGTYAGAPIAEPDGSLFGAICGLDPQAHTGDPRMAGAESLLTLLGRLLTIALAADRAQYESVTTRLREHLVANTDELTGLPNRRAWDRAVAEAESRHRRLADPTVVAVLGLDPVRAGDPVQLRTVADTVRAAVRRTDILARLDDDEFGLLLNGCDRADAELTLGRLHLELADAGAPVSIGWACVTAERGLAAALAQAHAGMAAAAGRRQRPAAPISTAGS</sequence>
<dbReference type="PROSITE" id="PS50112">
    <property type="entry name" value="PAS"/>
    <property type="match status" value="1"/>
</dbReference>
<dbReference type="PANTHER" id="PTHR42878">
    <property type="entry name" value="TWO-COMPONENT HISTIDINE KINASE"/>
    <property type="match status" value="1"/>
</dbReference>
<evidence type="ECO:0000256" key="11">
    <source>
        <dbReference type="ARBA" id="ARBA00022989"/>
    </source>
</evidence>
<dbReference type="AlphaFoldDB" id="A0A561VCN3"/>
<dbReference type="OrthoDB" id="5241402at2"/>
<dbReference type="GO" id="GO:0000156">
    <property type="term" value="F:phosphorelay response regulator activity"/>
    <property type="evidence" value="ECO:0007669"/>
    <property type="project" value="TreeGrafter"/>
</dbReference>
<evidence type="ECO:0000256" key="10">
    <source>
        <dbReference type="ARBA" id="ARBA00022840"/>
    </source>
</evidence>
<dbReference type="Pfam" id="PF00990">
    <property type="entry name" value="GGDEF"/>
    <property type="match status" value="1"/>
</dbReference>
<protein>
    <recommendedName>
        <fullName evidence="14">Sensor-like histidine kinase SenX3</fullName>
        <ecNumber evidence="3">2.7.13.3</ecNumber>
    </recommendedName>
</protein>
<feature type="transmembrane region" description="Helical" evidence="16">
    <location>
        <begin position="33"/>
        <end position="50"/>
    </location>
</feature>
<dbReference type="Proteomes" id="UP000320239">
    <property type="component" value="Unassembled WGS sequence"/>
</dbReference>
<dbReference type="CDD" id="cd00082">
    <property type="entry name" value="HisKA"/>
    <property type="match status" value="1"/>
</dbReference>
<feature type="transmembrane region" description="Helical" evidence="16">
    <location>
        <begin position="279"/>
        <end position="302"/>
    </location>
</feature>
<keyword evidence="12" id="KW-0902">Two-component regulatory system</keyword>
<dbReference type="InterPro" id="IPR036890">
    <property type="entry name" value="HATPase_C_sf"/>
</dbReference>
<dbReference type="Gene3D" id="3.30.565.10">
    <property type="entry name" value="Histidine kinase-like ATPase, C-terminal domain"/>
    <property type="match status" value="1"/>
</dbReference>
<evidence type="ECO:0000259" key="19">
    <source>
        <dbReference type="PROSITE" id="PS50887"/>
    </source>
</evidence>
<dbReference type="Gene3D" id="3.30.70.270">
    <property type="match status" value="1"/>
</dbReference>
<feature type="transmembrane region" description="Helical" evidence="16">
    <location>
        <begin position="206"/>
        <end position="226"/>
    </location>
</feature>
<dbReference type="CDD" id="cd00075">
    <property type="entry name" value="HATPase"/>
    <property type="match status" value="1"/>
</dbReference>
<dbReference type="InterPro" id="IPR043128">
    <property type="entry name" value="Rev_trsase/Diguanyl_cyclase"/>
</dbReference>
<dbReference type="InterPro" id="IPR036097">
    <property type="entry name" value="HisK_dim/P_sf"/>
</dbReference>
<dbReference type="GO" id="GO:0005524">
    <property type="term" value="F:ATP binding"/>
    <property type="evidence" value="ECO:0007669"/>
    <property type="project" value="UniProtKB-KW"/>
</dbReference>
<evidence type="ECO:0000256" key="4">
    <source>
        <dbReference type="ARBA" id="ARBA00022475"/>
    </source>
</evidence>
<dbReference type="Pfam" id="PF02518">
    <property type="entry name" value="HATPase_c"/>
    <property type="match status" value="1"/>
</dbReference>
<evidence type="ECO:0000313" key="21">
    <source>
        <dbReference type="Proteomes" id="UP000320239"/>
    </source>
</evidence>
<evidence type="ECO:0000256" key="5">
    <source>
        <dbReference type="ARBA" id="ARBA00022553"/>
    </source>
</evidence>
<dbReference type="Pfam" id="PF00512">
    <property type="entry name" value="HisKA"/>
    <property type="match status" value="1"/>
</dbReference>
<dbReference type="InterPro" id="IPR003018">
    <property type="entry name" value="GAF"/>
</dbReference>
<name>A0A561VCN3_ACTTI</name>
<dbReference type="Gene3D" id="1.10.287.130">
    <property type="match status" value="1"/>
</dbReference>
<feature type="domain" description="PAS" evidence="18">
    <location>
        <begin position="324"/>
        <end position="360"/>
    </location>
</feature>
<keyword evidence="6" id="KW-0808">Transferase</keyword>
<evidence type="ECO:0000256" key="1">
    <source>
        <dbReference type="ARBA" id="ARBA00000085"/>
    </source>
</evidence>
<evidence type="ECO:0000259" key="17">
    <source>
        <dbReference type="PROSITE" id="PS50109"/>
    </source>
</evidence>
<feature type="transmembrane region" description="Helical" evidence="16">
    <location>
        <begin position="122"/>
        <end position="145"/>
    </location>
</feature>
<feature type="transmembrane region" description="Helical" evidence="16">
    <location>
        <begin position="165"/>
        <end position="185"/>
    </location>
</feature>
<evidence type="ECO:0000256" key="15">
    <source>
        <dbReference type="SAM" id="MobiDB-lite"/>
    </source>
</evidence>
<keyword evidence="21" id="KW-1185">Reference proteome</keyword>
<dbReference type="PRINTS" id="PR00344">
    <property type="entry name" value="BCTRLSENSOR"/>
</dbReference>
<keyword evidence="9" id="KW-0418">Kinase</keyword>
<dbReference type="InterPro" id="IPR050351">
    <property type="entry name" value="BphY/WalK/GraS-like"/>
</dbReference>
<dbReference type="InterPro" id="IPR000014">
    <property type="entry name" value="PAS"/>
</dbReference>
<dbReference type="PROSITE" id="PS50887">
    <property type="entry name" value="GGDEF"/>
    <property type="match status" value="1"/>
</dbReference>
<dbReference type="GO" id="GO:0007234">
    <property type="term" value="P:osmosensory signaling via phosphorelay pathway"/>
    <property type="evidence" value="ECO:0007669"/>
    <property type="project" value="TreeGrafter"/>
</dbReference>
<organism evidence="20 21">
    <name type="scientific">Actinoplanes teichomyceticus</name>
    <dbReference type="NCBI Taxonomy" id="1867"/>
    <lineage>
        <taxon>Bacteria</taxon>
        <taxon>Bacillati</taxon>
        <taxon>Actinomycetota</taxon>
        <taxon>Actinomycetes</taxon>
        <taxon>Micromonosporales</taxon>
        <taxon>Micromonosporaceae</taxon>
        <taxon>Actinoplanes</taxon>
    </lineage>
</organism>
<evidence type="ECO:0000256" key="3">
    <source>
        <dbReference type="ARBA" id="ARBA00012438"/>
    </source>
</evidence>
<gene>
    <name evidence="20" type="ORF">FHX34_10885</name>
</gene>
<evidence type="ECO:0000256" key="9">
    <source>
        <dbReference type="ARBA" id="ARBA00022777"/>
    </source>
</evidence>
<evidence type="ECO:0000256" key="6">
    <source>
        <dbReference type="ARBA" id="ARBA00022679"/>
    </source>
</evidence>
<keyword evidence="11 16" id="KW-1133">Transmembrane helix</keyword>
<feature type="region of interest" description="Disordered" evidence="15">
    <location>
        <begin position="681"/>
        <end position="722"/>
    </location>
</feature>
<dbReference type="InterPro" id="IPR005467">
    <property type="entry name" value="His_kinase_dom"/>
</dbReference>
<dbReference type="SUPFAM" id="SSF55785">
    <property type="entry name" value="PYP-like sensor domain (PAS domain)"/>
    <property type="match status" value="1"/>
</dbReference>
<reference evidence="20 21" key="1">
    <citation type="submission" date="2019-06" db="EMBL/GenBank/DDBJ databases">
        <title>Sequencing the genomes of 1000 actinobacteria strains.</title>
        <authorList>
            <person name="Klenk H.-P."/>
        </authorList>
    </citation>
    <scope>NUCLEOTIDE SEQUENCE [LARGE SCALE GENOMIC DNA]</scope>
    <source>
        <strain evidence="20 21">DSM 43866</strain>
    </source>
</reference>
<dbReference type="SUPFAM" id="SSF55781">
    <property type="entry name" value="GAF domain-like"/>
    <property type="match status" value="1"/>
</dbReference>
<keyword evidence="7 16" id="KW-0812">Transmembrane</keyword>
<dbReference type="SUPFAM" id="SSF55874">
    <property type="entry name" value="ATPase domain of HSP90 chaperone/DNA topoisomerase II/histidine kinase"/>
    <property type="match status" value="1"/>
</dbReference>
<dbReference type="PANTHER" id="PTHR42878:SF7">
    <property type="entry name" value="SENSOR HISTIDINE KINASE GLRK"/>
    <property type="match status" value="1"/>
</dbReference>
<comment type="caution">
    <text evidence="20">The sequence shown here is derived from an EMBL/GenBank/DDBJ whole genome shotgun (WGS) entry which is preliminary data.</text>
</comment>
<accession>A0A561VCN3</accession>
<dbReference type="InterPro" id="IPR035965">
    <property type="entry name" value="PAS-like_dom_sf"/>
</dbReference>
<evidence type="ECO:0000256" key="13">
    <source>
        <dbReference type="ARBA" id="ARBA00023136"/>
    </source>
</evidence>
<evidence type="ECO:0000256" key="16">
    <source>
        <dbReference type="SAM" id="Phobius"/>
    </source>
</evidence>
<feature type="compositionally biased region" description="Low complexity" evidence="15">
    <location>
        <begin position="681"/>
        <end position="706"/>
    </location>
</feature>
<dbReference type="InterPro" id="IPR029787">
    <property type="entry name" value="Nucleotide_cyclase"/>
</dbReference>
<dbReference type="RefSeq" id="WP_122978418.1">
    <property type="nucleotide sequence ID" value="NZ_BOMX01000181.1"/>
</dbReference>
<dbReference type="SMART" id="SM00267">
    <property type="entry name" value="GGDEF"/>
    <property type="match status" value="1"/>
</dbReference>
<dbReference type="SMART" id="SM00388">
    <property type="entry name" value="HisKA"/>
    <property type="match status" value="1"/>
</dbReference>
<feature type="compositionally biased region" description="Acidic residues" evidence="15">
    <location>
        <begin position="709"/>
        <end position="718"/>
    </location>
</feature>
<dbReference type="InterPro" id="IPR004358">
    <property type="entry name" value="Sig_transdc_His_kin-like_C"/>
</dbReference>
<evidence type="ECO:0000259" key="18">
    <source>
        <dbReference type="PROSITE" id="PS50112"/>
    </source>
</evidence>
<evidence type="ECO:0000256" key="2">
    <source>
        <dbReference type="ARBA" id="ARBA00004651"/>
    </source>
</evidence>
<feature type="domain" description="Histidine kinase" evidence="17">
    <location>
        <begin position="460"/>
        <end position="681"/>
    </location>
</feature>
<dbReference type="InterPro" id="IPR003594">
    <property type="entry name" value="HATPase_dom"/>
</dbReference>
<dbReference type="InterPro" id="IPR000160">
    <property type="entry name" value="GGDEF_dom"/>
</dbReference>
<dbReference type="CDD" id="cd01949">
    <property type="entry name" value="GGDEF"/>
    <property type="match status" value="1"/>
</dbReference>
<dbReference type="PROSITE" id="PS50109">
    <property type="entry name" value="HIS_KIN"/>
    <property type="match status" value="1"/>
</dbReference>
<dbReference type="GO" id="GO:0000155">
    <property type="term" value="F:phosphorelay sensor kinase activity"/>
    <property type="evidence" value="ECO:0007669"/>
    <property type="project" value="InterPro"/>
</dbReference>
<evidence type="ECO:0000256" key="12">
    <source>
        <dbReference type="ARBA" id="ARBA00023012"/>
    </source>
</evidence>
<feature type="domain" description="GGDEF" evidence="19">
    <location>
        <begin position="919"/>
        <end position="1032"/>
    </location>
</feature>
<dbReference type="SMART" id="SM00065">
    <property type="entry name" value="GAF"/>
    <property type="match status" value="1"/>
</dbReference>
<evidence type="ECO:0000313" key="20">
    <source>
        <dbReference type="EMBL" id="TWG09370.1"/>
    </source>
</evidence>
<dbReference type="EC" id="2.7.13.3" evidence="3"/>
<dbReference type="EMBL" id="VIWY01000008">
    <property type="protein sequence ID" value="TWG09370.1"/>
    <property type="molecule type" value="Genomic_DNA"/>
</dbReference>
<keyword evidence="10" id="KW-0067">ATP-binding</keyword>
<dbReference type="InterPro" id="IPR007895">
    <property type="entry name" value="MASE1"/>
</dbReference>
<evidence type="ECO:0000256" key="14">
    <source>
        <dbReference type="ARBA" id="ARBA00039401"/>
    </source>
</evidence>
<dbReference type="GO" id="GO:0005886">
    <property type="term" value="C:plasma membrane"/>
    <property type="evidence" value="ECO:0007669"/>
    <property type="project" value="UniProtKB-SubCell"/>
</dbReference>
<keyword evidence="5" id="KW-0597">Phosphoprotein</keyword>
<keyword evidence="8" id="KW-0547">Nucleotide-binding</keyword>
<feature type="transmembrane region" description="Helical" evidence="16">
    <location>
        <begin position="246"/>
        <end position="267"/>
    </location>
</feature>
<dbReference type="Gene3D" id="3.30.450.20">
    <property type="entry name" value="PAS domain"/>
    <property type="match status" value="1"/>
</dbReference>
<evidence type="ECO:0000256" key="8">
    <source>
        <dbReference type="ARBA" id="ARBA00022741"/>
    </source>
</evidence>
<dbReference type="SUPFAM" id="SSF55073">
    <property type="entry name" value="Nucleotide cyclase"/>
    <property type="match status" value="1"/>
</dbReference>
<proteinExistence type="predicted"/>
<dbReference type="GO" id="GO:0030295">
    <property type="term" value="F:protein kinase activator activity"/>
    <property type="evidence" value="ECO:0007669"/>
    <property type="project" value="TreeGrafter"/>
</dbReference>
<evidence type="ECO:0000256" key="7">
    <source>
        <dbReference type="ARBA" id="ARBA00022692"/>
    </source>
</evidence>